<dbReference type="InterPro" id="IPR020845">
    <property type="entry name" value="AMP-binding_CS"/>
</dbReference>
<evidence type="ECO:0000259" key="7">
    <source>
        <dbReference type="Pfam" id="PF13193"/>
    </source>
</evidence>
<dbReference type="InterPro" id="IPR000873">
    <property type="entry name" value="AMP-dep_synth/lig_dom"/>
</dbReference>
<evidence type="ECO:0000256" key="1">
    <source>
        <dbReference type="ARBA" id="ARBA00006432"/>
    </source>
</evidence>
<keyword evidence="2" id="KW-0436">Ligase</keyword>
<dbReference type="Pfam" id="PF00501">
    <property type="entry name" value="AMP-binding"/>
    <property type="match status" value="1"/>
</dbReference>
<proteinExistence type="inferred from homology"/>
<dbReference type="SUPFAM" id="SSF56801">
    <property type="entry name" value="Acetyl-CoA synthetase-like"/>
    <property type="match status" value="1"/>
</dbReference>
<gene>
    <name evidence="8" type="ORF">BSL82_11895</name>
</gene>
<dbReference type="FunFam" id="3.30.300.30:FF:000008">
    <property type="entry name" value="2,3-dihydroxybenzoate-AMP ligase"/>
    <property type="match status" value="1"/>
</dbReference>
<evidence type="ECO:0000256" key="4">
    <source>
        <dbReference type="ARBA" id="ARBA00066616"/>
    </source>
</evidence>
<dbReference type="EC" id="6.2.1.44" evidence="4"/>
<dbReference type="InterPro" id="IPR045851">
    <property type="entry name" value="AMP-bd_C_sf"/>
</dbReference>
<reference evidence="9" key="1">
    <citation type="submission" date="2016-11" db="EMBL/GenBank/DDBJ databases">
        <title>Complete Genome Sequence of alachlor-degrading Sphingomonas sp. strain JJ-A5.</title>
        <authorList>
            <person name="Lee H."/>
            <person name="Ka J.-O."/>
        </authorList>
    </citation>
    <scope>NUCLEOTIDE SEQUENCE [LARGE SCALE GENOMIC DNA]</scope>
    <source>
        <strain evidence="9">JJ-A5</strain>
    </source>
</reference>
<comment type="similarity">
    <text evidence="1">Belongs to the ATP-dependent AMP-binding enzyme family.</text>
</comment>
<dbReference type="STRING" id="1921510.BSL82_11895"/>
<evidence type="ECO:0000256" key="2">
    <source>
        <dbReference type="ARBA" id="ARBA00022598"/>
    </source>
</evidence>
<dbReference type="Proteomes" id="UP000182063">
    <property type="component" value="Chromosome"/>
</dbReference>
<dbReference type="PROSITE" id="PS00455">
    <property type="entry name" value="AMP_BINDING"/>
    <property type="match status" value="1"/>
</dbReference>
<dbReference type="GO" id="GO:0031956">
    <property type="term" value="F:medium-chain fatty acid-CoA ligase activity"/>
    <property type="evidence" value="ECO:0007669"/>
    <property type="project" value="TreeGrafter"/>
</dbReference>
<dbReference type="Gene3D" id="3.40.50.12780">
    <property type="entry name" value="N-terminal domain of ligase-like"/>
    <property type="match status" value="1"/>
</dbReference>
<dbReference type="PANTHER" id="PTHR43201:SF5">
    <property type="entry name" value="MEDIUM-CHAIN ACYL-COA LIGASE ACSF2, MITOCHONDRIAL"/>
    <property type="match status" value="1"/>
</dbReference>
<dbReference type="EMBL" id="CP018221">
    <property type="protein sequence ID" value="API59925.1"/>
    <property type="molecule type" value="Genomic_DNA"/>
</dbReference>
<organism evidence="8 9">
    <name type="scientific">Tardibacter chloracetimidivorans</name>
    <dbReference type="NCBI Taxonomy" id="1921510"/>
    <lineage>
        <taxon>Bacteria</taxon>
        <taxon>Pseudomonadati</taxon>
        <taxon>Pseudomonadota</taxon>
        <taxon>Alphaproteobacteria</taxon>
        <taxon>Sphingomonadales</taxon>
        <taxon>Sphingomonadaceae</taxon>
        <taxon>Tardibacter</taxon>
    </lineage>
</organism>
<evidence type="ECO:0000256" key="5">
    <source>
        <dbReference type="ARBA" id="ARBA00067668"/>
    </source>
</evidence>
<dbReference type="Gene3D" id="3.30.300.30">
    <property type="match status" value="1"/>
</dbReference>
<dbReference type="AlphaFoldDB" id="A0A1L3ZWD2"/>
<dbReference type="Pfam" id="PF13193">
    <property type="entry name" value="AMP-binding_C"/>
    <property type="match status" value="1"/>
</dbReference>
<comment type="catalytic activity">
    <reaction evidence="3">
        <text>3-(methylsulfanyl)propanoate + ATP + CoA = 3-(methylsulfanyl)propanoyl-CoA + AMP + diphosphate</text>
        <dbReference type="Rhea" id="RHEA:43052"/>
        <dbReference type="ChEBI" id="CHEBI:30616"/>
        <dbReference type="ChEBI" id="CHEBI:33019"/>
        <dbReference type="ChEBI" id="CHEBI:49016"/>
        <dbReference type="ChEBI" id="CHEBI:57287"/>
        <dbReference type="ChEBI" id="CHEBI:82815"/>
        <dbReference type="ChEBI" id="CHEBI:456215"/>
        <dbReference type="EC" id="6.2.1.44"/>
    </reaction>
    <physiologicalReaction direction="left-to-right" evidence="3">
        <dbReference type="Rhea" id="RHEA:43053"/>
    </physiologicalReaction>
</comment>
<feature type="domain" description="AMP-dependent synthetase/ligase" evidence="6">
    <location>
        <begin position="13"/>
        <end position="378"/>
    </location>
</feature>
<keyword evidence="9" id="KW-1185">Reference proteome</keyword>
<dbReference type="KEGG" id="sphj:BSL82_11895"/>
<evidence type="ECO:0000313" key="8">
    <source>
        <dbReference type="EMBL" id="API59925.1"/>
    </source>
</evidence>
<protein>
    <recommendedName>
        <fullName evidence="5">3-methylmercaptopropionyl-CoA ligase</fullName>
        <ecNumber evidence="4">6.2.1.44</ecNumber>
    </recommendedName>
</protein>
<evidence type="ECO:0000259" key="6">
    <source>
        <dbReference type="Pfam" id="PF00501"/>
    </source>
</evidence>
<dbReference type="InterPro" id="IPR025110">
    <property type="entry name" value="AMP-bd_C"/>
</dbReference>
<dbReference type="PANTHER" id="PTHR43201">
    <property type="entry name" value="ACYL-COA SYNTHETASE"/>
    <property type="match status" value="1"/>
</dbReference>
<sequence length="522" mass="56531">MRDYVSLTMGTTLEDNALRFGDRPAYRMGDAVLTHADLLDRAKRLASALEKAGLRRQDRISILSMNSLAFGEVLAMGQWSGIIVATVNFRLAPPEIEGIVADSSPRVLFFEGQYAPVVAAMRDRLTTVEHYIALDGQVEWATSYEEFLESGDPRGSSFQAREEDICALVYTGGTTGQPKGCIMGQREMRAGAGTLATEVKAGPGDSILLVMPLFHVGAMNMGQSVHYRGGTVVLHKLFDADAFLHSVANDGVTILHLAPTLLQAVLDHPDAESTGWGSISTLVYSAAAMPVPLLERGMALLGGIFVNLYGSTEVMVSGLARELHKPYGTEREKKWLASVGHPFPNVLVRIVDDEGEDCAPGTAGEIVVKGVSMSRGYWNNDAATIETFRDGWCHTGDVGVIDEDGLIYLVDRKKDVIISGGENIYSREVEDAVLRHPAVSECAVIGAPDEKWGEAVCAVVVLKDNGKASADDIIEHTRTLIAGYKRPRHVLFVDGLPKLPTGKINKVAIRDLREKLMAEAGR</sequence>
<dbReference type="InterPro" id="IPR042099">
    <property type="entry name" value="ANL_N_sf"/>
</dbReference>
<evidence type="ECO:0000256" key="3">
    <source>
        <dbReference type="ARBA" id="ARBA00051915"/>
    </source>
</evidence>
<name>A0A1L3ZWD2_9SPHN</name>
<accession>A0A1L3ZWD2</accession>
<dbReference type="OrthoDB" id="9803968at2"/>
<feature type="domain" description="AMP-binding enzyme C-terminal" evidence="7">
    <location>
        <begin position="428"/>
        <end position="503"/>
    </location>
</feature>
<dbReference type="RefSeq" id="WP_072597714.1">
    <property type="nucleotide sequence ID" value="NZ_CP018221.1"/>
</dbReference>
<evidence type="ECO:0000313" key="9">
    <source>
        <dbReference type="Proteomes" id="UP000182063"/>
    </source>
</evidence>
<dbReference type="GO" id="GO:0006631">
    <property type="term" value="P:fatty acid metabolic process"/>
    <property type="evidence" value="ECO:0007669"/>
    <property type="project" value="TreeGrafter"/>
</dbReference>